<feature type="compositionally biased region" description="Polar residues" evidence="7">
    <location>
        <begin position="471"/>
        <end position="487"/>
    </location>
</feature>
<dbReference type="SMART" id="SM00365">
    <property type="entry name" value="LRR_SD22"/>
    <property type="match status" value="4"/>
</dbReference>
<dbReference type="OrthoDB" id="1904536at2759"/>
<evidence type="ECO:0000256" key="6">
    <source>
        <dbReference type="SAM" id="Coils"/>
    </source>
</evidence>
<dbReference type="InterPro" id="IPR032675">
    <property type="entry name" value="LRR_dom_sf"/>
</dbReference>
<proteinExistence type="predicted"/>
<dbReference type="RefSeq" id="XP_001030279.1">
    <property type="nucleotide sequence ID" value="XM_001030279.1"/>
</dbReference>
<keyword evidence="9" id="KW-1185">Reference proteome</keyword>
<reference evidence="9" key="1">
    <citation type="journal article" date="2006" name="PLoS Biol.">
        <title>Macronuclear genome sequence of the ciliate Tetrahymena thermophila, a model eukaryote.</title>
        <authorList>
            <person name="Eisen J.A."/>
            <person name="Coyne R.S."/>
            <person name="Wu M."/>
            <person name="Wu D."/>
            <person name="Thiagarajan M."/>
            <person name="Wortman J.R."/>
            <person name="Badger J.H."/>
            <person name="Ren Q."/>
            <person name="Amedeo P."/>
            <person name="Jones K.M."/>
            <person name="Tallon L.J."/>
            <person name="Delcher A.L."/>
            <person name="Salzberg S.L."/>
            <person name="Silva J.C."/>
            <person name="Haas B.J."/>
            <person name="Majoros W.H."/>
            <person name="Farzad M."/>
            <person name="Carlton J.M."/>
            <person name="Smith R.K. Jr."/>
            <person name="Garg J."/>
            <person name="Pearlman R.E."/>
            <person name="Karrer K.M."/>
            <person name="Sun L."/>
            <person name="Manning G."/>
            <person name="Elde N.C."/>
            <person name="Turkewitz A.P."/>
            <person name="Asai D.J."/>
            <person name="Wilkes D.E."/>
            <person name="Wang Y."/>
            <person name="Cai H."/>
            <person name="Collins K."/>
            <person name="Stewart B.A."/>
            <person name="Lee S.R."/>
            <person name="Wilamowska K."/>
            <person name="Weinberg Z."/>
            <person name="Ruzzo W.L."/>
            <person name="Wloga D."/>
            <person name="Gaertig J."/>
            <person name="Frankel J."/>
            <person name="Tsao C.-C."/>
            <person name="Gorovsky M.A."/>
            <person name="Keeling P.J."/>
            <person name="Waller R.F."/>
            <person name="Patron N.J."/>
            <person name="Cherry J.M."/>
            <person name="Stover N.A."/>
            <person name="Krieger C.J."/>
            <person name="del Toro C."/>
            <person name="Ryder H.F."/>
            <person name="Williamson S.C."/>
            <person name="Barbeau R.A."/>
            <person name="Hamilton E.P."/>
            <person name="Orias E."/>
        </authorList>
    </citation>
    <scope>NUCLEOTIDE SEQUENCE [LARGE SCALE GENOMIC DNA]</scope>
    <source>
        <strain evidence="9">SB210</strain>
    </source>
</reference>
<dbReference type="AlphaFoldDB" id="Q22BD9"/>
<dbReference type="PANTHER" id="PTHR45973">
    <property type="entry name" value="PROTEIN PHOSPHATASE 1 REGULATORY SUBUNIT SDS22-RELATED"/>
    <property type="match status" value="1"/>
</dbReference>
<evidence type="ECO:0000256" key="1">
    <source>
        <dbReference type="ARBA" id="ARBA00004138"/>
    </source>
</evidence>
<dbReference type="EMBL" id="GG662519">
    <property type="protein sequence ID" value="EAR82616.1"/>
    <property type="molecule type" value="Genomic_DNA"/>
</dbReference>
<accession>Q22BD9</accession>
<dbReference type="Pfam" id="PF12799">
    <property type="entry name" value="LRR_4"/>
    <property type="match status" value="2"/>
</dbReference>
<evidence type="ECO:0000256" key="3">
    <source>
        <dbReference type="ARBA" id="ARBA00022737"/>
    </source>
</evidence>
<keyword evidence="5" id="KW-0966">Cell projection</keyword>
<dbReference type="HOGENOM" id="CLU_553797_0_0_1"/>
<dbReference type="STRING" id="312017.Q22BD9"/>
<name>Q22BD9_TETTS</name>
<keyword evidence="6" id="KW-0175">Coiled coil</keyword>
<dbReference type="Proteomes" id="UP000009168">
    <property type="component" value="Unassembled WGS sequence"/>
</dbReference>
<evidence type="ECO:0000256" key="2">
    <source>
        <dbReference type="ARBA" id="ARBA00022614"/>
    </source>
</evidence>
<dbReference type="InterPro" id="IPR050576">
    <property type="entry name" value="Cilia_flagella_integrity"/>
</dbReference>
<dbReference type="PROSITE" id="PS51450">
    <property type="entry name" value="LRR"/>
    <property type="match status" value="4"/>
</dbReference>
<dbReference type="InterPro" id="IPR025875">
    <property type="entry name" value="Leu-rich_rpt_4"/>
</dbReference>
<dbReference type="InterPro" id="IPR001611">
    <property type="entry name" value="Leu-rich_rpt"/>
</dbReference>
<keyword evidence="4" id="KW-0969">Cilium</keyword>
<dbReference type="PANTHER" id="PTHR45973:SF9">
    <property type="entry name" value="LEUCINE-RICH REPEAT-CONTAINING PROTEIN 46"/>
    <property type="match status" value="1"/>
</dbReference>
<dbReference type="SUPFAM" id="SSF52075">
    <property type="entry name" value="Outer arm dynein light chain 1"/>
    <property type="match status" value="1"/>
</dbReference>
<organism evidence="8 9">
    <name type="scientific">Tetrahymena thermophila (strain SB210)</name>
    <dbReference type="NCBI Taxonomy" id="312017"/>
    <lineage>
        <taxon>Eukaryota</taxon>
        <taxon>Sar</taxon>
        <taxon>Alveolata</taxon>
        <taxon>Ciliophora</taxon>
        <taxon>Intramacronucleata</taxon>
        <taxon>Oligohymenophorea</taxon>
        <taxon>Hymenostomatida</taxon>
        <taxon>Tetrahymenina</taxon>
        <taxon>Tetrahymenidae</taxon>
        <taxon>Tetrahymena</taxon>
    </lineage>
</organism>
<evidence type="ECO:0000313" key="8">
    <source>
        <dbReference type="EMBL" id="EAR82616.1"/>
    </source>
</evidence>
<keyword evidence="2" id="KW-0433">Leucine-rich repeat</keyword>
<sequence length="493" mass="57897">MATIRKLQGVLDRDDKDRILMTLQNLVKICEADGLYEYPEMNNKIYLHHKGFYQIENLDKFINLKTVYLENNMIQKITGLSCLKQLQHLFLQHNTIKEIEGLEENKELITLNISHNIISKVSGLDQLKKLENLSLGSNQLKDFESIHKLKDLPSLSCLGLENNFIAYDPKILDEIFTQMPSLKVLYLQGNDYTHEFPYYRKKMIGTLKQLTYLDERPIFPEERILSEAFAEGGKEQMQNLLKDINDKKQEAKRLEQIQNQQKNAEVKQKRIIFFENNLKKSLIEIETLKKKLNRAHQISDPYLVNQLEENLKKERALQEDIQYTLRLMKEGQKKIQETQLQKSQNTQNKENMQDNIPELKAQDNTSLIQQDDIEKLLSSLLLGTNREEEFDEDNLIKQLEETIQQIAQKIGKESIDLTNLVNTNLVKQKVEQFKTENPDHLRKIQEKRFENIIKYSNQTQDENDEDIHIIQSETSTQSNSAQQSEQNYLDDLE</sequence>
<comment type="subcellular location">
    <subcellularLocation>
        <location evidence="1">Cell projection</location>
        <location evidence="1">Cilium</location>
    </subcellularLocation>
</comment>
<dbReference type="OMA" id="QNLLIFH"/>
<dbReference type="KEGG" id="tet:TTHERM_01106180"/>
<feature type="region of interest" description="Disordered" evidence="7">
    <location>
        <begin position="471"/>
        <end position="493"/>
    </location>
</feature>
<keyword evidence="3" id="KW-0677">Repeat</keyword>
<evidence type="ECO:0000313" key="9">
    <source>
        <dbReference type="Proteomes" id="UP000009168"/>
    </source>
</evidence>
<evidence type="ECO:0000256" key="5">
    <source>
        <dbReference type="ARBA" id="ARBA00023273"/>
    </source>
</evidence>
<gene>
    <name evidence="8" type="ORF">TTHERM_01106180</name>
</gene>
<dbReference type="eggNOG" id="KOG0531">
    <property type="taxonomic scope" value="Eukaryota"/>
</dbReference>
<protein>
    <submittedName>
        <fullName evidence="8">Dynein assembly factor 1, axonemal-like protein</fullName>
    </submittedName>
</protein>
<evidence type="ECO:0000256" key="4">
    <source>
        <dbReference type="ARBA" id="ARBA00023069"/>
    </source>
</evidence>
<feature type="coiled-coil region" evidence="6">
    <location>
        <begin position="230"/>
        <end position="267"/>
    </location>
</feature>
<dbReference type="Gene3D" id="3.80.10.10">
    <property type="entry name" value="Ribonuclease Inhibitor"/>
    <property type="match status" value="2"/>
</dbReference>
<evidence type="ECO:0000256" key="7">
    <source>
        <dbReference type="SAM" id="MobiDB-lite"/>
    </source>
</evidence>
<dbReference type="InParanoid" id="Q22BD9"/>
<feature type="coiled-coil region" evidence="6">
    <location>
        <begin position="304"/>
        <end position="362"/>
    </location>
</feature>
<dbReference type="GeneID" id="7841181"/>